<evidence type="ECO:0000313" key="2">
    <source>
        <dbReference type="Proteomes" id="UP000241645"/>
    </source>
</evidence>
<dbReference type="RefSeq" id="WP_106836839.1">
    <property type="nucleotide sequence ID" value="NZ_JARMEW010000065.1"/>
</dbReference>
<gene>
    <name evidence="1" type="ORF">C7R92_31315</name>
</gene>
<dbReference type="InterPro" id="IPR006521">
    <property type="entry name" value="Tail_protein_I"/>
</dbReference>
<evidence type="ECO:0000313" key="1">
    <source>
        <dbReference type="EMBL" id="PSK01704.1"/>
    </source>
</evidence>
<dbReference type="Proteomes" id="UP000241645">
    <property type="component" value="Unassembled WGS sequence"/>
</dbReference>
<sequence length="187" mass="21715">MIDIYNISLLDILPDSLKNDKDMVAMAKAFTPELQSLFREAKLCMLLRNIDHLSSELVDHLAWELHVDFYDPELPLEVRRLLVKNSIPWHRTKGTPAAVEELITTVFGDGRVEEWFEYGGQPYYFKVITNNRDVTTEQALMFTRALNSVKNTRSWLEKIEISQVEDLNLYFAGIIHTGDKITLWQVN</sequence>
<comment type="caution">
    <text evidence="1">The sequence shown here is derived from an EMBL/GenBank/DDBJ whole genome shotgun (WGS) entry which is preliminary data.</text>
</comment>
<protein>
    <submittedName>
        <fullName evidence="1">Phage tail protein I</fullName>
    </submittedName>
</protein>
<dbReference type="NCBIfam" id="TIGR01634">
    <property type="entry name" value="tail_P2_I"/>
    <property type="match status" value="1"/>
</dbReference>
<name>A0ABX5FFT9_9BACL</name>
<proteinExistence type="predicted"/>
<keyword evidence="2" id="KW-1185">Reference proteome</keyword>
<dbReference type="EMBL" id="PXZO01000076">
    <property type="protein sequence ID" value="PSK01704.1"/>
    <property type="molecule type" value="Genomic_DNA"/>
</dbReference>
<dbReference type="GeneID" id="95754554"/>
<dbReference type="Pfam" id="PF09684">
    <property type="entry name" value="Tail_P2_I"/>
    <property type="match status" value="1"/>
</dbReference>
<accession>A0ABX5FFT9</accession>
<reference evidence="1 2" key="1">
    <citation type="submission" date="2018-03" db="EMBL/GenBank/DDBJ databases">
        <title>Brevisbacillus phylogenomics.</title>
        <authorList>
            <person name="Dunlap C."/>
        </authorList>
    </citation>
    <scope>NUCLEOTIDE SEQUENCE [LARGE SCALE GENOMIC DNA]</scope>
    <source>
        <strain evidence="1 2">NRRL B-41110</strain>
    </source>
</reference>
<organism evidence="1 2">
    <name type="scientific">Brevibacillus porteri</name>
    <dbReference type="NCBI Taxonomy" id="2126350"/>
    <lineage>
        <taxon>Bacteria</taxon>
        <taxon>Bacillati</taxon>
        <taxon>Bacillota</taxon>
        <taxon>Bacilli</taxon>
        <taxon>Bacillales</taxon>
        <taxon>Paenibacillaceae</taxon>
        <taxon>Brevibacillus</taxon>
    </lineage>
</organism>